<sequence>MEVLKTPTKTPVKPIELGSPQSSLKPIPHLVFLIDPKSIDVKVIVVRILLLFYIHINPLFTWGYEIINFEKELRGKKLGVAKHDFGFTHAALQQLASDLDIAQSNKQENIAYLIELIRQVSIQGQWNNSIASHLQSPLKRQSKVSKSTKIRNYLFVIAPLPKDILDLNSFLNQKDLQLDELMQVLHQELLSIDLWNDLISERISLHWINSDLPTTNDIVVRTESWLSNILRLYGGRYFDYYLVYSDHLRHHWKEILKIPILDGQISQVYFKQGNYALFMESFDKIYFNFGTVKHPIIKSATIELPETIFPFTCNITMNIISNPQLIVSDLKDLKVIGWTPTNTEFLKSGYITANCTDKLTDCLMGMFSLKESKVKQTPQKPTKAVVEKAPKLDNQAVLPKINTLDEYYETFQHYYSCILYEKFDLHYFLSELIPQFYEKLVELVEPKNMQPPIVILEFFTAKLIKSVSELDAQSKKRVDELSFLYSKANSEMPFKLQTLAQSWFLKQKQKFPPKSDLKIVLKKSLKDLSITEISKETEIAIPAITLHKTLKKSKKLDMKDLFEKLVEDILDRIMISSISLDSDAENLCESLKIKSGGNLEVNEDPFGFPPIAQKPKKRRVKEPKPVMVVQKAPSKLSQMRRQVVSTKKVKSKTDVRSTSKVVSVDDFRKPLNSSNVLTSPIATKTVYIPETPTKPRSIDFLQSPSKRSKRNFEEILATPNK</sequence>
<accession>A0AAD5UFK7</accession>
<feature type="region of interest" description="Disordered" evidence="1">
    <location>
        <begin position="697"/>
        <end position="721"/>
    </location>
</feature>
<keyword evidence="3" id="KW-1185">Reference proteome</keyword>
<protein>
    <recommendedName>
        <fullName evidence="4">DNA replication regulator Sld3 C-terminal domain-containing protein</fullName>
    </recommendedName>
</protein>
<evidence type="ECO:0000313" key="2">
    <source>
        <dbReference type="EMBL" id="KAJ3256701.1"/>
    </source>
</evidence>
<evidence type="ECO:0000256" key="1">
    <source>
        <dbReference type="SAM" id="MobiDB-lite"/>
    </source>
</evidence>
<dbReference type="Proteomes" id="UP001210925">
    <property type="component" value="Unassembled WGS sequence"/>
</dbReference>
<dbReference type="EMBL" id="JADGKB010000047">
    <property type="protein sequence ID" value="KAJ3256701.1"/>
    <property type="molecule type" value="Genomic_DNA"/>
</dbReference>
<evidence type="ECO:0000313" key="3">
    <source>
        <dbReference type="Proteomes" id="UP001210925"/>
    </source>
</evidence>
<reference evidence="2" key="1">
    <citation type="submission" date="2020-05" db="EMBL/GenBank/DDBJ databases">
        <title>Phylogenomic resolution of chytrid fungi.</title>
        <authorList>
            <person name="Stajich J.E."/>
            <person name="Amses K."/>
            <person name="Simmons R."/>
            <person name="Seto K."/>
            <person name="Myers J."/>
            <person name="Bonds A."/>
            <person name="Quandt C.A."/>
            <person name="Barry K."/>
            <person name="Liu P."/>
            <person name="Grigoriev I."/>
            <person name="Longcore J.E."/>
            <person name="James T.Y."/>
        </authorList>
    </citation>
    <scope>NUCLEOTIDE SEQUENCE</scope>
    <source>
        <strain evidence="2">PLAUS21</strain>
    </source>
</reference>
<comment type="caution">
    <text evidence="2">The sequence shown here is derived from an EMBL/GenBank/DDBJ whole genome shotgun (WGS) entry which is preliminary data.</text>
</comment>
<evidence type="ECO:0008006" key="4">
    <source>
        <dbReference type="Google" id="ProtNLM"/>
    </source>
</evidence>
<gene>
    <name evidence="2" type="ORF">HK103_005196</name>
</gene>
<proteinExistence type="predicted"/>
<name>A0AAD5UFK7_9FUNG</name>
<dbReference type="AlphaFoldDB" id="A0AAD5UFK7"/>
<organism evidence="2 3">
    <name type="scientific">Boothiomyces macroporosus</name>
    <dbReference type="NCBI Taxonomy" id="261099"/>
    <lineage>
        <taxon>Eukaryota</taxon>
        <taxon>Fungi</taxon>
        <taxon>Fungi incertae sedis</taxon>
        <taxon>Chytridiomycota</taxon>
        <taxon>Chytridiomycota incertae sedis</taxon>
        <taxon>Chytridiomycetes</taxon>
        <taxon>Rhizophydiales</taxon>
        <taxon>Terramycetaceae</taxon>
        <taxon>Boothiomyces</taxon>
    </lineage>
</organism>